<feature type="compositionally biased region" description="Low complexity" evidence="1">
    <location>
        <begin position="225"/>
        <end position="266"/>
    </location>
</feature>
<feature type="compositionally biased region" description="Basic and acidic residues" evidence="1">
    <location>
        <begin position="23"/>
        <end position="45"/>
    </location>
</feature>
<proteinExistence type="predicted"/>
<evidence type="ECO:0000313" key="3">
    <source>
        <dbReference type="Proteomes" id="UP000646827"/>
    </source>
</evidence>
<feature type="region of interest" description="Disordered" evidence="1">
    <location>
        <begin position="223"/>
        <end position="301"/>
    </location>
</feature>
<dbReference type="Pfam" id="PF07818">
    <property type="entry name" value="HCNGP"/>
    <property type="match status" value="1"/>
</dbReference>
<dbReference type="Proteomes" id="UP000646827">
    <property type="component" value="Unassembled WGS sequence"/>
</dbReference>
<protein>
    <recommendedName>
        <fullName evidence="4">SAP30-binding protein</fullName>
    </recommendedName>
</protein>
<dbReference type="OrthoDB" id="1714508at2759"/>
<dbReference type="PANTHER" id="PTHR13464:SF0">
    <property type="entry name" value="SAP30-BINDING PROTEIN"/>
    <property type="match status" value="1"/>
</dbReference>
<organism evidence="2 3">
    <name type="scientific">Circinella minor</name>
    <dbReference type="NCBI Taxonomy" id="1195481"/>
    <lineage>
        <taxon>Eukaryota</taxon>
        <taxon>Fungi</taxon>
        <taxon>Fungi incertae sedis</taxon>
        <taxon>Mucoromycota</taxon>
        <taxon>Mucoromycotina</taxon>
        <taxon>Mucoromycetes</taxon>
        <taxon>Mucorales</taxon>
        <taxon>Lichtheimiaceae</taxon>
        <taxon>Circinella</taxon>
    </lineage>
</organism>
<dbReference type="InterPro" id="IPR012479">
    <property type="entry name" value="SAP30BP"/>
</dbReference>
<name>A0A8H7S5I3_9FUNG</name>
<comment type="caution">
    <text evidence="2">The sequence shown here is derived from an EMBL/GenBank/DDBJ whole genome shotgun (WGS) entry which is preliminary data.</text>
</comment>
<feature type="region of interest" description="Disordered" evidence="1">
    <location>
        <begin position="1"/>
        <end position="89"/>
    </location>
</feature>
<dbReference type="EMBL" id="JAEPRB010000080">
    <property type="protein sequence ID" value="KAG2222555.1"/>
    <property type="molecule type" value="Genomic_DNA"/>
</dbReference>
<dbReference type="GO" id="GO:0006355">
    <property type="term" value="P:regulation of DNA-templated transcription"/>
    <property type="evidence" value="ECO:0007669"/>
    <property type="project" value="InterPro"/>
</dbReference>
<keyword evidence="3" id="KW-1185">Reference proteome</keyword>
<feature type="compositionally biased region" description="Acidic residues" evidence="1">
    <location>
        <begin position="11"/>
        <end position="22"/>
    </location>
</feature>
<evidence type="ECO:0008006" key="4">
    <source>
        <dbReference type="Google" id="ProtNLM"/>
    </source>
</evidence>
<feature type="compositionally biased region" description="Basic and acidic residues" evidence="1">
    <location>
        <begin position="74"/>
        <end position="85"/>
    </location>
</feature>
<feature type="compositionally biased region" description="Basic and acidic residues" evidence="1">
    <location>
        <begin position="287"/>
        <end position="301"/>
    </location>
</feature>
<dbReference type="AlphaFoldDB" id="A0A8H7S5I3"/>
<dbReference type="GO" id="GO:0005634">
    <property type="term" value="C:nucleus"/>
    <property type="evidence" value="ECO:0007669"/>
    <property type="project" value="TreeGrafter"/>
</dbReference>
<gene>
    <name evidence="2" type="ORF">INT45_002686</name>
</gene>
<dbReference type="PANTHER" id="PTHR13464">
    <property type="entry name" value="TRANSCRIPTIONAL REGULATOR PROTEIN HCNGP"/>
    <property type="match status" value="1"/>
</dbReference>
<accession>A0A8H7S5I3</accession>
<reference evidence="2 3" key="1">
    <citation type="submission" date="2020-12" db="EMBL/GenBank/DDBJ databases">
        <title>Metabolic potential, ecology and presence of endohyphal bacteria is reflected in genomic diversity of Mucoromycotina.</title>
        <authorList>
            <person name="Muszewska A."/>
            <person name="Okrasinska A."/>
            <person name="Steczkiewicz K."/>
            <person name="Drgas O."/>
            <person name="Orlowska M."/>
            <person name="Perlinska-Lenart U."/>
            <person name="Aleksandrzak-Piekarczyk T."/>
            <person name="Szatraj K."/>
            <person name="Zielenkiewicz U."/>
            <person name="Pilsyk S."/>
            <person name="Malc E."/>
            <person name="Mieczkowski P."/>
            <person name="Kruszewska J.S."/>
            <person name="Biernat P."/>
            <person name="Pawlowska J."/>
        </authorList>
    </citation>
    <scope>NUCLEOTIDE SEQUENCE [LARGE SCALE GENOMIC DNA]</scope>
    <source>
        <strain evidence="2 3">CBS 142.35</strain>
    </source>
</reference>
<evidence type="ECO:0000256" key="1">
    <source>
        <dbReference type="SAM" id="MobiDB-lite"/>
    </source>
</evidence>
<evidence type="ECO:0000313" key="2">
    <source>
        <dbReference type="EMBL" id="KAG2222555.1"/>
    </source>
</evidence>
<sequence length="301" mass="34564">MNALAGLANYSDDDDELKEEEEEKHQPQKEIKKEKLIEGTRKSETQLKQSPLIYKTHNPSTSIKQKGQKPVTTEFKKEEKPRIDDPPASIRQHLNATDKARRRKILLTPKPIEGVDNWGIPGEPDTPCDIDRLEKTAHFLSLRASGHRLNDHLQRNKAFRNPRIYAKLVEFIDLDETGSNFPKEEFDPHGFAKEDYIDGILEQQRKHAEEKVQAQQNRTNISFVQQQQQQQQKPSLASPKQTSSQPAQPSPQQSAVMAAALANVAKVKSRLEQQQKRSSSHSNSSHSHWDSRERKRVHREQ</sequence>